<name>A0A565AZ52_9BRAS</name>
<protein>
    <submittedName>
        <fullName evidence="1">Uncharacterized protein</fullName>
    </submittedName>
</protein>
<dbReference type="Proteomes" id="UP000489600">
    <property type="component" value="Unassembled WGS sequence"/>
</dbReference>
<sequence>MLCDPSKQPRLRRQWTQDQFEDSLGGDWNQMLSKRLERMIGYTLPFWFGSSFVKNQRVAMYEKKGIEVSASALLDVELDEWD</sequence>
<evidence type="ECO:0000313" key="2">
    <source>
        <dbReference type="Proteomes" id="UP000489600"/>
    </source>
</evidence>
<keyword evidence="2" id="KW-1185">Reference proteome</keyword>
<comment type="caution">
    <text evidence="1">The sequence shown here is derived from an EMBL/GenBank/DDBJ whole genome shotgun (WGS) entry which is preliminary data.</text>
</comment>
<dbReference type="EMBL" id="CABITT030000002">
    <property type="protein sequence ID" value="VVA94353.1"/>
    <property type="molecule type" value="Genomic_DNA"/>
</dbReference>
<dbReference type="AlphaFoldDB" id="A0A565AZ52"/>
<accession>A0A565AZ52</accession>
<reference evidence="1" key="1">
    <citation type="submission" date="2019-07" db="EMBL/GenBank/DDBJ databases">
        <authorList>
            <person name="Dittberner H."/>
        </authorList>
    </citation>
    <scope>NUCLEOTIDE SEQUENCE [LARGE SCALE GENOMIC DNA]</scope>
</reference>
<gene>
    <name evidence="1" type="ORF">ANE_LOCUS4798</name>
</gene>
<organism evidence="1 2">
    <name type="scientific">Arabis nemorensis</name>
    <dbReference type="NCBI Taxonomy" id="586526"/>
    <lineage>
        <taxon>Eukaryota</taxon>
        <taxon>Viridiplantae</taxon>
        <taxon>Streptophyta</taxon>
        <taxon>Embryophyta</taxon>
        <taxon>Tracheophyta</taxon>
        <taxon>Spermatophyta</taxon>
        <taxon>Magnoliopsida</taxon>
        <taxon>eudicotyledons</taxon>
        <taxon>Gunneridae</taxon>
        <taxon>Pentapetalae</taxon>
        <taxon>rosids</taxon>
        <taxon>malvids</taxon>
        <taxon>Brassicales</taxon>
        <taxon>Brassicaceae</taxon>
        <taxon>Arabideae</taxon>
        <taxon>Arabis</taxon>
    </lineage>
</organism>
<evidence type="ECO:0000313" key="1">
    <source>
        <dbReference type="EMBL" id="VVA94353.1"/>
    </source>
</evidence>
<proteinExistence type="predicted"/>